<sequence length="305" mass="34605">MQGLRALWGDALPFPLPVDRTYFGPPRGPPWVGPIIDAMFVESVRKQKLMREGKPLPAREYSKDASPYAPHWWPESVKILHREASREEDRLKDEFRRLFPCGKSSPRQQAPQYQAWLTVFLPSCSYAAFFLRTRLQEGITASAVARAGAIAFYKKIEAEEAAAITAAYVNTLMSDDFLAMWVACSTEDVHLWGTNDDPRNPPNLAAGGSGWTTGGWGTGTGGWGTGGCGTGTGGWGGGWGWTPPVRKRRWFPCFYGYRRMGAVFRQPRSADWREHRHRRFAWVRQLERRWRRHNALALSFYLVSH</sequence>
<name>A0AAD7EPJ7_9AGAR</name>
<evidence type="ECO:0000313" key="2">
    <source>
        <dbReference type="Proteomes" id="UP001218218"/>
    </source>
</evidence>
<reference evidence="1" key="1">
    <citation type="submission" date="2023-03" db="EMBL/GenBank/DDBJ databases">
        <title>Massive genome expansion in bonnet fungi (Mycena s.s.) driven by repeated elements and novel gene families across ecological guilds.</title>
        <authorList>
            <consortium name="Lawrence Berkeley National Laboratory"/>
            <person name="Harder C.B."/>
            <person name="Miyauchi S."/>
            <person name="Viragh M."/>
            <person name="Kuo A."/>
            <person name="Thoen E."/>
            <person name="Andreopoulos B."/>
            <person name="Lu D."/>
            <person name="Skrede I."/>
            <person name="Drula E."/>
            <person name="Henrissat B."/>
            <person name="Morin E."/>
            <person name="Kohler A."/>
            <person name="Barry K."/>
            <person name="LaButti K."/>
            <person name="Morin E."/>
            <person name="Salamov A."/>
            <person name="Lipzen A."/>
            <person name="Mereny Z."/>
            <person name="Hegedus B."/>
            <person name="Baldrian P."/>
            <person name="Stursova M."/>
            <person name="Weitz H."/>
            <person name="Taylor A."/>
            <person name="Grigoriev I.V."/>
            <person name="Nagy L.G."/>
            <person name="Martin F."/>
            <person name="Kauserud H."/>
        </authorList>
    </citation>
    <scope>NUCLEOTIDE SEQUENCE</scope>
    <source>
        <strain evidence="1">CBHHK002</strain>
    </source>
</reference>
<proteinExistence type="predicted"/>
<dbReference type="AlphaFoldDB" id="A0AAD7EPJ7"/>
<keyword evidence="2" id="KW-1185">Reference proteome</keyword>
<dbReference type="EMBL" id="JARIHO010000026">
    <property type="protein sequence ID" value="KAJ7340751.1"/>
    <property type="molecule type" value="Genomic_DNA"/>
</dbReference>
<gene>
    <name evidence="1" type="ORF">DFH08DRAFT_811939</name>
</gene>
<protein>
    <submittedName>
        <fullName evidence="1">Uncharacterized protein</fullName>
    </submittedName>
</protein>
<accession>A0AAD7EPJ7</accession>
<evidence type="ECO:0000313" key="1">
    <source>
        <dbReference type="EMBL" id="KAJ7340751.1"/>
    </source>
</evidence>
<comment type="caution">
    <text evidence="1">The sequence shown here is derived from an EMBL/GenBank/DDBJ whole genome shotgun (WGS) entry which is preliminary data.</text>
</comment>
<organism evidence="1 2">
    <name type="scientific">Mycena albidolilacea</name>
    <dbReference type="NCBI Taxonomy" id="1033008"/>
    <lineage>
        <taxon>Eukaryota</taxon>
        <taxon>Fungi</taxon>
        <taxon>Dikarya</taxon>
        <taxon>Basidiomycota</taxon>
        <taxon>Agaricomycotina</taxon>
        <taxon>Agaricomycetes</taxon>
        <taxon>Agaricomycetidae</taxon>
        <taxon>Agaricales</taxon>
        <taxon>Marasmiineae</taxon>
        <taxon>Mycenaceae</taxon>
        <taxon>Mycena</taxon>
    </lineage>
</organism>
<dbReference type="Proteomes" id="UP001218218">
    <property type="component" value="Unassembled WGS sequence"/>
</dbReference>